<accession>A0A3B1E6G4</accession>
<dbReference type="EMBL" id="UOGL01000255">
    <property type="protein sequence ID" value="VAX38757.1"/>
    <property type="molecule type" value="Genomic_DNA"/>
</dbReference>
<dbReference type="InterPro" id="IPR006626">
    <property type="entry name" value="PbH1"/>
</dbReference>
<evidence type="ECO:0000259" key="2">
    <source>
        <dbReference type="Pfam" id="PF11924"/>
    </source>
</evidence>
<dbReference type="AlphaFoldDB" id="A0A3B1E6G4"/>
<organism evidence="3">
    <name type="scientific">hydrothermal vent metagenome</name>
    <dbReference type="NCBI Taxonomy" id="652676"/>
    <lineage>
        <taxon>unclassified sequences</taxon>
        <taxon>metagenomes</taxon>
        <taxon>ecological metagenomes</taxon>
    </lineage>
</organism>
<dbReference type="Pfam" id="PF11924">
    <property type="entry name" value="IAT_beta"/>
    <property type="match status" value="1"/>
</dbReference>
<sequence>MKCIFSQLCCGLLSLVTLFSLSGKLQAEDIPNSEGVVRTINLSDESANHNDGVAHANEDNDGVAHAEPVPHSSPSYVETRVDDIFRRTPQRALRYAHGPRWDAYTAWSFKPGNERVMGDGQVMVPLWQNGTSMLFADVRGQIDDTGAYEGNWGLGFRQIRNDNWILGVYGFFDRRKTRNDNYFSQATFGIEALTVEWEARANVYIPDSAPKAVGGSALGPRALIFNGGVIIRQGGGIIEQALYGVDAEVGKLFYEWGPDVELRGFLSVFHFNTQNRGFANISGARGRAELRMYDLNFLGEGSRLNIGAELQWDEVRNTQATAMLRVQIPLGRKQSNHTRLQRRMLDRIVRDVDIVSTQKSLATSDEEATDVLTGRSFGNVTVVDASTPDIPTTVLTNAVAGAGGPSTVIISDRKGQINTTASIVMGQFQNIIGSGYSQAVVGAVTGTNAVLVVPGSRPNISAPGLNAVILADDTTVRGLGFIASSNSIYSAVAVNRVVVDQNTFTGATVTGSGIRLLTGAFSGNITGNVATGIGGDGIWVNGFDAAGTFNGILGGRFSGNSAISNGLDGIHIGSFSAGTLIFNNISNQNGLNGYFATNAGGTATNNTGFGNGSGNNTLP</sequence>
<dbReference type="InterPro" id="IPR024519">
    <property type="entry name" value="IAT_beta"/>
</dbReference>
<proteinExistence type="predicted"/>
<dbReference type="SUPFAM" id="SSF51126">
    <property type="entry name" value="Pectin lyase-like"/>
    <property type="match status" value="1"/>
</dbReference>
<evidence type="ECO:0000256" key="1">
    <source>
        <dbReference type="SAM" id="MobiDB-lite"/>
    </source>
</evidence>
<protein>
    <recommendedName>
        <fullName evidence="2">Inverse autotransporter beta-domain domain-containing protein</fullName>
    </recommendedName>
</protein>
<feature type="domain" description="Inverse autotransporter beta-domain" evidence="2">
    <location>
        <begin position="119"/>
        <end position="212"/>
    </location>
</feature>
<dbReference type="SMART" id="SM00710">
    <property type="entry name" value="PbH1"/>
    <property type="match status" value="4"/>
</dbReference>
<dbReference type="InterPro" id="IPR038177">
    <property type="entry name" value="IAT_beta_sf"/>
</dbReference>
<gene>
    <name evidence="3" type="ORF">MNBD_PLANCTO02-374</name>
</gene>
<dbReference type="Gene3D" id="2.40.160.160">
    <property type="entry name" value="Inverse autotransporter, beta-domain"/>
    <property type="match status" value="1"/>
</dbReference>
<dbReference type="Gene3D" id="2.160.20.10">
    <property type="entry name" value="Single-stranded right-handed beta-helix, Pectin lyase-like"/>
    <property type="match status" value="1"/>
</dbReference>
<evidence type="ECO:0000313" key="3">
    <source>
        <dbReference type="EMBL" id="VAX38757.1"/>
    </source>
</evidence>
<dbReference type="InterPro" id="IPR012334">
    <property type="entry name" value="Pectin_lyas_fold"/>
</dbReference>
<name>A0A3B1E6G4_9ZZZZ</name>
<reference evidence="3" key="1">
    <citation type="submission" date="2018-06" db="EMBL/GenBank/DDBJ databases">
        <authorList>
            <person name="Zhirakovskaya E."/>
        </authorList>
    </citation>
    <scope>NUCLEOTIDE SEQUENCE</scope>
</reference>
<dbReference type="InterPro" id="IPR011050">
    <property type="entry name" value="Pectin_lyase_fold/virulence"/>
</dbReference>
<feature type="region of interest" description="Disordered" evidence="1">
    <location>
        <begin position="47"/>
        <end position="73"/>
    </location>
</feature>